<evidence type="ECO:0000256" key="5">
    <source>
        <dbReference type="ARBA" id="ARBA00022691"/>
    </source>
</evidence>
<feature type="binding site" description="axial binding residue" evidence="11">
    <location>
        <position position="412"/>
    </location>
    <ligand>
        <name>methylcob(III)alamin</name>
        <dbReference type="ChEBI" id="CHEBI:28115"/>
    </ligand>
    <ligandPart>
        <name>Co</name>
        <dbReference type="ChEBI" id="CHEBI:27638"/>
    </ligandPart>
</feature>
<dbReference type="InterPro" id="IPR036724">
    <property type="entry name" value="Cobalamin-bd_sf"/>
</dbReference>
<dbReference type="PANTHER" id="PTHR45833:SF1">
    <property type="entry name" value="METHIONINE SYNTHASE"/>
    <property type="match status" value="1"/>
</dbReference>
<dbReference type="EC" id="2.1.1.13" evidence="9 10"/>
<dbReference type="GO" id="GO:0050667">
    <property type="term" value="P:homocysteine metabolic process"/>
    <property type="evidence" value="ECO:0007669"/>
    <property type="project" value="TreeGrafter"/>
</dbReference>
<dbReference type="InterPro" id="IPR000489">
    <property type="entry name" value="Pterin-binding_dom"/>
</dbReference>
<evidence type="ECO:0000256" key="6">
    <source>
        <dbReference type="ARBA" id="ARBA00022723"/>
    </source>
</evidence>
<sequence>MNRPRFVNIGERTNVTGSAKFRKLIKEGRYEEALAVARQQVENGAQILDVNMDEGMLDGVEAMRTFLRLIAAEPDISRVPIMIDSSKWEVIEEGLKNVQGKAIVNSISLKEGEQAFLAQARKILRYGAATVVMAFDEKGQADTAARKIEICERSYRLLTEKVGFPPEDIIFDPNIFAIATGIEEHDNYAVDFIEATRWIKQNLPGAKVSGGVSNISFSFRGNEPVREAMHSVFLYHAIQAGMDMGIVNAGQLAIYDEIPLELREPVEDVILNRRADATERLLEIAERYRGEAGKKQETDLSWRERPVEERLKHALVKGINEYIVEDTEEAREKLSRPLHVIEGPLMDGMNVVGDLFGAGKMFLPQVVKSARVMKQAVAYLTPFMEKEKEEQGLAQGEPNGRIVLATVKGDVHDIGKNIVGVVLQCNNYEVIDLGVMVPAEKILKAAREKRADIIGLSGLITPSLDEMRHVASEMKRQGFDVPLLIGGATTSRAHTAVKIAPNYDHGVVYVQDASRAVGVAGELMEPERRSAFLARTNEEYERIRAQHAKGRERNPRLTLEEARARKPKFEWASYAPSKPAFIGVKAFHEYDLSVLARYIDWTPFFATWDLTGKYPQILDDNVRGEPARALFADAQEMLKDIVENGKLKANGVVGLWPANSEGDDIALYTDESRERRLATLHGLRQQIAKREDGAPNYCLSDFVAPRETGLADYVGAFAVTAGIGEEDLSRSYERREDNYAAIMAKALADRLAEAFAEHLHERVRREFWGYETGAPLDLDALIREEYRGIRPAPGYPAQPDHTEKKTIFRLLDAEKNAGMGLTESYAMTPPSSVSGLYFSHPESLYFGVGHIGRDQVEDYARRKNMPAAEVEKWLAPILAYDPDEE</sequence>
<dbReference type="Pfam" id="PF02310">
    <property type="entry name" value="B12-binding"/>
    <property type="match status" value="1"/>
</dbReference>
<dbReference type="Gene3D" id="1.10.1240.10">
    <property type="entry name" value="Methionine synthase domain"/>
    <property type="match status" value="1"/>
</dbReference>
<dbReference type="CDD" id="cd02069">
    <property type="entry name" value="methionine_synthase_B12_BD"/>
    <property type="match status" value="1"/>
</dbReference>
<feature type="binding site" evidence="12">
    <location>
        <begin position="409"/>
        <end position="413"/>
    </location>
    <ligand>
        <name>methylcob(III)alamin</name>
        <dbReference type="ChEBI" id="CHEBI:28115"/>
    </ligand>
</feature>
<feature type="binding site" evidence="12">
    <location>
        <position position="342"/>
    </location>
    <ligand>
        <name>methylcob(III)alamin</name>
        <dbReference type="ChEBI" id="CHEBI:28115"/>
    </ligand>
</feature>
<keyword evidence="10" id="KW-0862">Zinc</keyword>
<dbReference type="InterPro" id="IPR006158">
    <property type="entry name" value="Cobalamin-bd"/>
</dbReference>
<keyword evidence="5 10" id="KW-0949">S-adenosyl-L-methionine</keyword>
<feature type="binding site" evidence="12">
    <location>
        <begin position="845"/>
        <end position="846"/>
    </location>
    <ligand>
        <name>S-adenosyl-L-methionine</name>
        <dbReference type="ChEBI" id="CHEBI:59789"/>
    </ligand>
</feature>
<evidence type="ECO:0000256" key="7">
    <source>
        <dbReference type="ARBA" id="ARBA00022737"/>
    </source>
</evidence>
<dbReference type="GO" id="GO:0005829">
    <property type="term" value="C:cytosol"/>
    <property type="evidence" value="ECO:0007669"/>
    <property type="project" value="TreeGrafter"/>
</dbReference>
<proteinExistence type="inferred from homology"/>
<dbReference type="InterPro" id="IPR036594">
    <property type="entry name" value="Meth_synthase_dom"/>
</dbReference>
<dbReference type="Gene3D" id="3.40.50.280">
    <property type="entry name" value="Cobalamin-binding domain"/>
    <property type="match status" value="1"/>
</dbReference>
<feature type="binding site" evidence="12">
    <location>
        <position position="461"/>
    </location>
    <ligand>
        <name>methylcob(III)alamin</name>
        <dbReference type="ChEBI" id="CHEBI:28115"/>
    </ligand>
</feature>
<evidence type="ECO:0000313" key="18">
    <source>
        <dbReference type="Proteomes" id="UP000198346"/>
    </source>
</evidence>
<dbReference type="GO" id="GO:0032259">
    <property type="term" value="P:methylation"/>
    <property type="evidence" value="ECO:0007669"/>
    <property type="project" value="UniProtKB-KW"/>
</dbReference>
<reference evidence="17 18" key="1">
    <citation type="submission" date="2017-07" db="EMBL/GenBank/DDBJ databases">
        <authorList>
            <person name="Sun Z.S."/>
            <person name="Albrecht U."/>
            <person name="Echele G."/>
            <person name="Lee C.C."/>
        </authorList>
    </citation>
    <scope>NUCLEOTIDE SEQUENCE [LARGE SCALE GENOMIC DNA]</scope>
    <source>
        <strain evidence="17 18">CGMCC 1.12710</strain>
    </source>
</reference>
<dbReference type="SUPFAM" id="SSF52242">
    <property type="entry name" value="Cobalamin (vitamin B12)-binding domain"/>
    <property type="match status" value="1"/>
</dbReference>
<dbReference type="Gene3D" id="3.20.20.20">
    <property type="entry name" value="Dihydropteroate synthase-like"/>
    <property type="match status" value="1"/>
</dbReference>
<dbReference type="FunFam" id="3.20.20.20:FF:000002">
    <property type="entry name" value="Methionine synthase"/>
    <property type="match status" value="1"/>
</dbReference>
<keyword evidence="6 10" id="KW-0479">Metal-binding</keyword>
<dbReference type="InterPro" id="IPR050554">
    <property type="entry name" value="Met_Synthase/Corrinoid"/>
</dbReference>
<feature type="binding site" evidence="12">
    <location>
        <position position="513"/>
    </location>
    <ligand>
        <name>methylcob(III)alamin</name>
        <dbReference type="ChEBI" id="CHEBI:28115"/>
    </ligand>
</feature>
<feature type="domain" description="B12-binding N-terminal" evidence="16">
    <location>
        <begin position="298"/>
        <end position="392"/>
    </location>
</feature>
<dbReference type="PROSITE" id="PS51332">
    <property type="entry name" value="B12_BINDING"/>
    <property type="match status" value="1"/>
</dbReference>
<dbReference type="InterPro" id="IPR037010">
    <property type="entry name" value="VitB12-dep_Met_synth_activ_sf"/>
</dbReference>
<dbReference type="UniPathway" id="UPA00051">
    <property type="reaction ID" value="UER00081"/>
</dbReference>
<dbReference type="GO" id="GO:0008270">
    <property type="term" value="F:zinc ion binding"/>
    <property type="evidence" value="ECO:0007669"/>
    <property type="project" value="UniProtKB-UniRule"/>
</dbReference>
<dbReference type="PIRSF" id="PIRSF000381">
    <property type="entry name" value="MetH"/>
    <property type="match status" value="1"/>
</dbReference>
<dbReference type="AlphaFoldDB" id="A0A239PZQ1"/>
<evidence type="ECO:0000259" key="14">
    <source>
        <dbReference type="PROSITE" id="PS50974"/>
    </source>
</evidence>
<dbReference type="InterPro" id="IPR004223">
    <property type="entry name" value="VitB12-dep_Met_synth_activ_dom"/>
</dbReference>
<dbReference type="OrthoDB" id="9803687at2"/>
<comment type="catalytic activity">
    <reaction evidence="10">
        <text>(6S)-5-methyl-5,6,7,8-tetrahydrofolate + L-homocysteine = (6S)-5,6,7,8-tetrahydrofolate + L-methionine</text>
        <dbReference type="Rhea" id="RHEA:11172"/>
        <dbReference type="ChEBI" id="CHEBI:18608"/>
        <dbReference type="ChEBI" id="CHEBI:57453"/>
        <dbReference type="ChEBI" id="CHEBI:57844"/>
        <dbReference type="ChEBI" id="CHEBI:58199"/>
        <dbReference type="EC" id="2.1.1.13"/>
    </reaction>
</comment>
<evidence type="ECO:0000313" key="17">
    <source>
        <dbReference type="EMBL" id="SNT75744.1"/>
    </source>
</evidence>
<dbReference type="Gene3D" id="1.10.288.10">
    <property type="entry name" value="Cobalamin-dependent Methionine Synthase, domain 2"/>
    <property type="match status" value="1"/>
</dbReference>
<comment type="function">
    <text evidence="10">Catalyzes the transfer of a methyl group from methyl-cobalamin to homocysteine, yielding enzyme-bound cob(I)alamin and methionine. Subsequently, remethylates the cofactor using methyltetrahydrofolate.</text>
</comment>
<evidence type="ECO:0000256" key="9">
    <source>
        <dbReference type="NCBIfam" id="TIGR02082"/>
    </source>
</evidence>
<dbReference type="Proteomes" id="UP000198346">
    <property type="component" value="Unassembled WGS sequence"/>
</dbReference>
<comment type="cofactor">
    <cofactor evidence="10 11">
        <name>methylcob(III)alamin</name>
        <dbReference type="ChEBI" id="CHEBI:28115"/>
    </cofactor>
</comment>
<gene>
    <name evidence="17" type="ORF">SAMN06297382_2894</name>
</gene>
<evidence type="ECO:0000256" key="1">
    <source>
        <dbReference type="ARBA" id="ARBA00010398"/>
    </source>
</evidence>
<dbReference type="NCBIfam" id="NF007024">
    <property type="entry name" value="PRK09490.1"/>
    <property type="match status" value="1"/>
</dbReference>
<comment type="cofactor">
    <cofactor evidence="10">
        <name>Zn(2+)</name>
        <dbReference type="ChEBI" id="CHEBI:29105"/>
    </cofactor>
</comment>
<keyword evidence="7" id="KW-0677">Repeat</keyword>
<feature type="binding site" evidence="12">
    <location>
        <position position="600"/>
    </location>
    <ligand>
        <name>S-adenosyl-L-methionine</name>
        <dbReference type="ChEBI" id="CHEBI:59789"/>
    </ligand>
</feature>
<dbReference type="InterPro" id="IPR033706">
    <property type="entry name" value="Met_synthase_B12-bd"/>
</dbReference>
<keyword evidence="4 10" id="KW-0808">Transferase</keyword>
<dbReference type="GO" id="GO:0008705">
    <property type="term" value="F:methionine synthase activity"/>
    <property type="evidence" value="ECO:0007669"/>
    <property type="project" value="UniProtKB-UniRule"/>
</dbReference>
<keyword evidence="10" id="KW-0028">Amino-acid biosynthesis</keyword>
<evidence type="ECO:0000259" key="15">
    <source>
        <dbReference type="PROSITE" id="PS51332"/>
    </source>
</evidence>
<feature type="binding site" evidence="12">
    <location>
        <position position="790"/>
    </location>
    <ligand>
        <name>S-adenosyl-L-methionine</name>
        <dbReference type="ChEBI" id="CHEBI:59789"/>
    </ligand>
</feature>
<dbReference type="FunFam" id="1.10.1240.10:FF:000001">
    <property type="entry name" value="Methionine synthase"/>
    <property type="match status" value="1"/>
</dbReference>
<evidence type="ECO:0000256" key="12">
    <source>
        <dbReference type="PIRSR" id="PIRSR000381-2"/>
    </source>
</evidence>
<organism evidence="17 18">
    <name type="scientific">Amphiplicatus metriothermophilus</name>
    <dbReference type="NCBI Taxonomy" id="1519374"/>
    <lineage>
        <taxon>Bacteria</taxon>
        <taxon>Pseudomonadati</taxon>
        <taxon>Pseudomonadota</taxon>
        <taxon>Alphaproteobacteria</taxon>
        <taxon>Parvularculales</taxon>
        <taxon>Parvularculaceae</taxon>
        <taxon>Amphiplicatus</taxon>
    </lineage>
</organism>
<dbReference type="SUPFAM" id="SSF56507">
    <property type="entry name" value="Methionine synthase activation domain-like"/>
    <property type="match status" value="1"/>
</dbReference>
<dbReference type="PANTHER" id="PTHR45833">
    <property type="entry name" value="METHIONINE SYNTHASE"/>
    <property type="match status" value="1"/>
</dbReference>
<keyword evidence="8 10" id="KW-0170">Cobalt</keyword>
<dbReference type="NCBIfam" id="TIGR02082">
    <property type="entry name" value="metH"/>
    <property type="match status" value="1"/>
</dbReference>
<dbReference type="SMART" id="SM01018">
    <property type="entry name" value="B12-binding_2"/>
    <property type="match status" value="1"/>
</dbReference>
<keyword evidence="10" id="KW-0486">Methionine biosynthesis</keyword>
<evidence type="ECO:0000256" key="3">
    <source>
        <dbReference type="ARBA" id="ARBA00022628"/>
    </source>
</evidence>
<dbReference type="Pfam" id="PF02607">
    <property type="entry name" value="B12-binding_2"/>
    <property type="match status" value="1"/>
</dbReference>
<dbReference type="InterPro" id="IPR003759">
    <property type="entry name" value="Cbl-bd_cap"/>
</dbReference>
<keyword evidence="18" id="KW-1185">Reference proteome</keyword>
<accession>A0A239PZQ1</accession>
<dbReference type="InterPro" id="IPR011822">
    <property type="entry name" value="MetH"/>
</dbReference>
<dbReference type="Pfam" id="PF00809">
    <property type="entry name" value="Pterin_bind"/>
    <property type="match status" value="1"/>
</dbReference>
<dbReference type="Pfam" id="PF02965">
    <property type="entry name" value="Met_synt_B12"/>
    <property type="match status" value="1"/>
</dbReference>
<protein>
    <recommendedName>
        <fullName evidence="9 10">Methionine synthase</fullName>
        <ecNumber evidence="9 10">2.1.1.13</ecNumber>
    </recommendedName>
    <alternativeName>
        <fullName evidence="10">5-methyltetrahydrofolate--homocysteine methyltransferase</fullName>
    </alternativeName>
</protein>
<dbReference type="GO" id="GO:0046653">
    <property type="term" value="P:tetrahydrofolate metabolic process"/>
    <property type="evidence" value="ECO:0007669"/>
    <property type="project" value="TreeGrafter"/>
</dbReference>
<feature type="domain" description="B12-binding" evidence="15">
    <location>
        <begin position="399"/>
        <end position="534"/>
    </location>
</feature>
<comment type="pathway">
    <text evidence="10">Amino-acid biosynthesis; L-methionine biosynthesis via de novo pathway; L-methionine from L-homocysteine (MetH route): step 1/1.</text>
</comment>
<keyword evidence="2 10" id="KW-0489">Methyltransferase</keyword>
<comment type="similarity">
    <text evidence="1">Belongs to the vitamin-B12 dependent methionine synthase family.</text>
</comment>
<evidence type="ECO:0000256" key="2">
    <source>
        <dbReference type="ARBA" id="ARBA00022603"/>
    </source>
</evidence>
<keyword evidence="3 10" id="KW-0846">Cobalamin</keyword>
<evidence type="ECO:0000256" key="11">
    <source>
        <dbReference type="PIRSR" id="PIRSR000381-1"/>
    </source>
</evidence>
<dbReference type="PROSITE" id="PS50972">
    <property type="entry name" value="PTERIN_BINDING"/>
    <property type="match status" value="1"/>
</dbReference>
<feature type="binding site" evidence="12">
    <location>
        <position position="457"/>
    </location>
    <ligand>
        <name>methylcob(III)alamin</name>
        <dbReference type="ChEBI" id="CHEBI:28115"/>
    </ligand>
</feature>
<dbReference type="FunFam" id="3.40.50.280:FF:000001">
    <property type="entry name" value="Methionine synthase"/>
    <property type="match status" value="1"/>
</dbReference>
<dbReference type="GO" id="GO:0031419">
    <property type="term" value="F:cobalamin binding"/>
    <property type="evidence" value="ECO:0007669"/>
    <property type="project" value="UniProtKB-UniRule"/>
</dbReference>
<dbReference type="SUPFAM" id="SSF51717">
    <property type="entry name" value="Dihydropteroate synthetase-like"/>
    <property type="match status" value="1"/>
</dbReference>
<dbReference type="InterPro" id="IPR011005">
    <property type="entry name" value="Dihydropteroate_synth-like_sf"/>
</dbReference>
<dbReference type="PROSITE" id="PS50974">
    <property type="entry name" value="ADOMET_ACTIVATION"/>
    <property type="match status" value="1"/>
</dbReference>
<dbReference type="PROSITE" id="PS51337">
    <property type="entry name" value="B12_BINDING_NTER"/>
    <property type="match status" value="1"/>
</dbReference>
<feature type="domain" description="Pterin-binding" evidence="13">
    <location>
        <begin position="6"/>
        <end position="271"/>
    </location>
</feature>
<comment type="domain">
    <text evidence="10">Modular enzyme with four functionally distinct domains. The isolated Hcy-binding domain catalyzes methyl transfer from free methylcobalamin to homocysteine. The Hcy-binding domain in association with the pterin-binding domain catalyzes the methylation of cob(I)alamin by methyltetrahydrofolate and the methylation of homocysteine. The B12-binding domain binds the cofactor. The AdoMet activation domain binds S-adenosyl-L-methionine. Under aerobic conditions cob(I)alamin can be converted to inactive cob(II)alamin. Reductive methylation by S-adenosyl-L-methionine and flavodoxin regenerates methylcobalamin.</text>
</comment>
<evidence type="ECO:0000259" key="16">
    <source>
        <dbReference type="PROSITE" id="PS51337"/>
    </source>
</evidence>
<dbReference type="EMBL" id="FZQA01000009">
    <property type="protein sequence ID" value="SNT75744.1"/>
    <property type="molecule type" value="Genomic_DNA"/>
</dbReference>
<dbReference type="SUPFAM" id="SSF47644">
    <property type="entry name" value="Methionine synthase domain"/>
    <property type="match status" value="1"/>
</dbReference>
<feature type="domain" description="AdoMet activation" evidence="14">
    <location>
        <begin position="550"/>
        <end position="883"/>
    </location>
</feature>
<evidence type="ECO:0000256" key="10">
    <source>
        <dbReference type="PIRNR" id="PIRNR000381"/>
    </source>
</evidence>
<dbReference type="Gene3D" id="3.10.196.10">
    <property type="entry name" value="Vitamin B12-dependent methionine synthase, activation domain"/>
    <property type="match status" value="1"/>
</dbReference>
<evidence type="ECO:0000256" key="4">
    <source>
        <dbReference type="ARBA" id="ARBA00022679"/>
    </source>
</evidence>
<evidence type="ECO:0000256" key="8">
    <source>
        <dbReference type="ARBA" id="ARBA00023285"/>
    </source>
</evidence>
<dbReference type="CDD" id="cd00740">
    <property type="entry name" value="MeTr"/>
    <property type="match status" value="1"/>
</dbReference>
<name>A0A239PZQ1_9PROT</name>
<evidence type="ECO:0000259" key="13">
    <source>
        <dbReference type="PROSITE" id="PS50972"/>
    </source>
</evidence>